<reference evidence="1 2" key="1">
    <citation type="submission" date="2017-12" db="EMBL/GenBank/DDBJ databases">
        <title>Taxonomic description and draft genome of Pradoshia cofamensis Gen. nov., sp. nov., a thermotolerant bacillale isolated from anterior gut of earthworm Eisenia fetida.</title>
        <authorList>
            <person name="Saha T."/>
            <person name="Chakraborty R."/>
        </authorList>
    </citation>
    <scope>NUCLEOTIDE SEQUENCE [LARGE SCALE GENOMIC DNA]</scope>
    <source>
        <strain evidence="1 2">EAG3</strain>
    </source>
</reference>
<name>A0A2S7N0E2_9BACI</name>
<organism evidence="1 2">
    <name type="scientific">Pradoshia eiseniae</name>
    <dbReference type="NCBI Taxonomy" id="2064768"/>
    <lineage>
        <taxon>Bacteria</taxon>
        <taxon>Bacillati</taxon>
        <taxon>Bacillota</taxon>
        <taxon>Bacilli</taxon>
        <taxon>Bacillales</taxon>
        <taxon>Bacillaceae</taxon>
        <taxon>Pradoshia</taxon>
    </lineage>
</organism>
<dbReference type="Pfam" id="PF26325">
    <property type="entry name" value="YhjD"/>
    <property type="match status" value="1"/>
</dbReference>
<dbReference type="AlphaFoldDB" id="A0A2S7N0E2"/>
<protein>
    <recommendedName>
        <fullName evidence="3">YhjD</fullName>
    </recommendedName>
</protein>
<dbReference type="EMBL" id="PKOZ01000004">
    <property type="protein sequence ID" value="PQD95489.1"/>
    <property type="molecule type" value="Genomic_DNA"/>
</dbReference>
<sequence>MTRIPTEDRNIMEKAIYLPMVLTILTRDLKAVESAPFKLKQPYVLLIEETLKQVQHELKAVSRYMRAHQLKVEESKRDESFTLFLFLYKGYEEYHNYFNPRIRNKVQELLEYYFIRQWQGKNDN</sequence>
<proteinExistence type="predicted"/>
<gene>
    <name evidence="1" type="ORF">CYL18_09400</name>
</gene>
<keyword evidence="2" id="KW-1185">Reference proteome</keyword>
<evidence type="ECO:0000313" key="2">
    <source>
        <dbReference type="Proteomes" id="UP000239663"/>
    </source>
</evidence>
<dbReference type="OrthoDB" id="2988956at2"/>
<evidence type="ECO:0008006" key="3">
    <source>
        <dbReference type="Google" id="ProtNLM"/>
    </source>
</evidence>
<accession>A0A2S7N0E2</accession>
<dbReference type="RefSeq" id="WP_104849244.1">
    <property type="nucleotide sequence ID" value="NZ_PKOZ01000004.1"/>
</dbReference>
<evidence type="ECO:0000313" key="1">
    <source>
        <dbReference type="EMBL" id="PQD95489.1"/>
    </source>
</evidence>
<dbReference type="InterPro" id="IPR058600">
    <property type="entry name" value="YhjD-like"/>
</dbReference>
<dbReference type="Proteomes" id="UP000239663">
    <property type="component" value="Unassembled WGS sequence"/>
</dbReference>
<comment type="caution">
    <text evidence="1">The sequence shown here is derived from an EMBL/GenBank/DDBJ whole genome shotgun (WGS) entry which is preliminary data.</text>
</comment>